<dbReference type="PANTHER" id="PTHR24074">
    <property type="entry name" value="CO-CHAPERONE PROTEIN DJLA"/>
    <property type="match status" value="1"/>
</dbReference>
<feature type="compositionally biased region" description="Basic and acidic residues" evidence="1">
    <location>
        <begin position="812"/>
        <end position="821"/>
    </location>
</feature>
<dbReference type="Pfam" id="PF00226">
    <property type="entry name" value="DnaJ"/>
    <property type="match status" value="1"/>
</dbReference>
<dbReference type="OrthoDB" id="430888at2759"/>
<evidence type="ECO:0000256" key="1">
    <source>
        <dbReference type="SAM" id="MobiDB-lite"/>
    </source>
</evidence>
<feature type="compositionally biased region" description="Basic and acidic residues" evidence="1">
    <location>
        <begin position="47"/>
        <end position="60"/>
    </location>
</feature>
<dbReference type="PROSITE" id="PS50076">
    <property type="entry name" value="DNAJ_2"/>
    <property type="match status" value="1"/>
</dbReference>
<dbReference type="Gene3D" id="1.10.287.110">
    <property type="entry name" value="DnaJ domain"/>
    <property type="match status" value="1"/>
</dbReference>
<feature type="domain" description="J" evidence="2">
    <location>
        <begin position="1053"/>
        <end position="1111"/>
    </location>
</feature>
<feature type="compositionally biased region" description="Low complexity" evidence="1">
    <location>
        <begin position="911"/>
        <end position="921"/>
    </location>
</feature>
<evidence type="ECO:0000313" key="3">
    <source>
        <dbReference type="EMBL" id="CAE7321451.1"/>
    </source>
</evidence>
<feature type="region of interest" description="Disordered" evidence="1">
    <location>
        <begin position="370"/>
        <end position="505"/>
    </location>
</feature>
<feature type="compositionally biased region" description="Low complexity" evidence="1">
    <location>
        <begin position="550"/>
        <end position="565"/>
    </location>
</feature>
<evidence type="ECO:0000259" key="2">
    <source>
        <dbReference type="PROSITE" id="PS50076"/>
    </source>
</evidence>
<dbReference type="InterPro" id="IPR036869">
    <property type="entry name" value="J_dom_sf"/>
</dbReference>
<feature type="compositionally biased region" description="Acidic residues" evidence="1">
    <location>
        <begin position="745"/>
        <end position="763"/>
    </location>
</feature>
<gene>
    <name evidence="3" type="primary">DNAJB3</name>
    <name evidence="3" type="ORF">SNEC2469_LOCUS8066</name>
</gene>
<proteinExistence type="predicted"/>
<feature type="compositionally biased region" description="Low complexity" evidence="1">
    <location>
        <begin position="823"/>
        <end position="833"/>
    </location>
</feature>
<name>A0A812NKP9_9DINO</name>
<feature type="compositionally biased region" description="Basic and acidic residues" evidence="1">
    <location>
        <begin position="234"/>
        <end position="248"/>
    </location>
</feature>
<organism evidence="3 4">
    <name type="scientific">Symbiodinium necroappetens</name>
    <dbReference type="NCBI Taxonomy" id="1628268"/>
    <lineage>
        <taxon>Eukaryota</taxon>
        <taxon>Sar</taxon>
        <taxon>Alveolata</taxon>
        <taxon>Dinophyceae</taxon>
        <taxon>Suessiales</taxon>
        <taxon>Symbiodiniaceae</taxon>
        <taxon>Symbiodinium</taxon>
    </lineage>
</organism>
<feature type="compositionally biased region" description="Polar residues" evidence="1">
    <location>
        <begin position="671"/>
        <end position="680"/>
    </location>
</feature>
<feature type="region of interest" description="Disordered" evidence="1">
    <location>
        <begin position="119"/>
        <end position="274"/>
    </location>
</feature>
<protein>
    <submittedName>
        <fullName evidence="3">DNAJB3 protein</fullName>
    </submittedName>
</protein>
<dbReference type="InterPro" id="IPR050817">
    <property type="entry name" value="DjlA_DnaK_co-chaperone"/>
</dbReference>
<keyword evidence="4" id="KW-1185">Reference proteome</keyword>
<feature type="region of interest" description="Disordered" evidence="1">
    <location>
        <begin position="550"/>
        <end position="967"/>
    </location>
</feature>
<reference evidence="3" key="1">
    <citation type="submission" date="2021-02" db="EMBL/GenBank/DDBJ databases">
        <authorList>
            <person name="Dougan E. K."/>
            <person name="Rhodes N."/>
            <person name="Thang M."/>
            <person name="Chan C."/>
        </authorList>
    </citation>
    <scope>NUCLEOTIDE SEQUENCE</scope>
</reference>
<dbReference type="AlphaFoldDB" id="A0A812NKP9"/>
<dbReference type="SMART" id="SM00271">
    <property type="entry name" value="DnaJ"/>
    <property type="match status" value="1"/>
</dbReference>
<dbReference type="Proteomes" id="UP000601435">
    <property type="component" value="Unassembled WGS sequence"/>
</dbReference>
<feature type="compositionally biased region" description="Acidic residues" evidence="1">
    <location>
        <begin position="778"/>
        <end position="787"/>
    </location>
</feature>
<evidence type="ECO:0000313" key="4">
    <source>
        <dbReference type="Proteomes" id="UP000601435"/>
    </source>
</evidence>
<feature type="compositionally biased region" description="Basic and acidic residues" evidence="1">
    <location>
        <begin position="171"/>
        <end position="183"/>
    </location>
</feature>
<dbReference type="CDD" id="cd06257">
    <property type="entry name" value="DnaJ"/>
    <property type="match status" value="1"/>
</dbReference>
<dbReference type="InterPro" id="IPR001623">
    <property type="entry name" value="DnaJ_domain"/>
</dbReference>
<dbReference type="EMBL" id="CAJNJA010013463">
    <property type="protein sequence ID" value="CAE7321451.1"/>
    <property type="molecule type" value="Genomic_DNA"/>
</dbReference>
<feature type="compositionally biased region" description="Basic and acidic residues" evidence="1">
    <location>
        <begin position="125"/>
        <end position="134"/>
    </location>
</feature>
<sequence>MPASSGEVWTSWTVRQLRQECVSRGIDLTGCFEKEGILQRLRAASAEKDVREEKLREPSCHDVNMSGSRHEDGSSDPDPTIDWQAKTMRELRREGVLLGVDLRGCFDKADIVQKLKVAKNSVPAERSKSQHDGAEVSAMAPVQSPEAQQSHTARDAPQASPLKNVQPAEESSEHVMQELRAGAESRQSQTRSPKRRQQPPGETAPELATEGSQSMEPGQEPKAEEEEAEQQGSLRDRDELQKRQREPEQNGQNEQSDEPHKQQRIQSTWQVKDPRDMNLVGEPCYNADAKNHVHREAEVQGYALEVVPMRTLIKECKLLGIDASGLYAKCEVINKLMSVLDQTIVYKTAASKFRVLPEGEVGCPGDMPEDSEVALPEPAGPPIALSPFKESERPKTPPKTNFCPWSLGDPILEEEPEGQEAARGESEEEVEEIIMDVQEGSALKEPGSPSSSSKHQPSQETVEGTTRSGEKEEGSAPKEQSSPSSPRCLPQAGRLDSAESAIPRPRASISELFRLSLSELEARCLSEGVEVGPGDSKGVLISRLKQALSKSATLAASSASSASSPSQPPFPQNTVSQAEPPQASQPLPSEHASPRPAQAEACCKQEPEMFNIGSDDGSCEEHSDTDFFPDLQGHMFGTTDTSKPGQPESDAAELEGRPDSEHPEAPASPVAKSSENTENMATHVPDEAGEEGGMRDSSTADEPRKEFSTPSDSDRENTSAFNATLAGASQGPEVSAASPGKEPAETETPETADELQDSQDQEPDLGFQDRRNGGSMFDFDDLDEAEAEPPATVPVPQMEASKVSNAKPECPLPEKPEETTRRQAAQAPQVPQDPEIPETPKPGESHPLLRFSTKELLELARSRGVDVRGCVEKSDIVDRLTRSPRLTVQPKFEAAPRSSASPQKPFPGSEPARLPKAASKAPPRPKSKATPSRPAPKPGSSPMPDRAKRVDYARPPPQVQAAKAAEARLAGEVPDGWSARIQTWFGRYPGFSALLPPEAEMWTDQELDVYFGSNGDIWPRGKRPAWFGRSAEGEEAKPIPKPQGPRTYPDLKVHFQTLDLAETTPPEVIRRHYRRLARDCHPDKHPDNVEEATRRFQQITEAYEAIANRLKL</sequence>
<feature type="compositionally biased region" description="Polar residues" evidence="1">
    <location>
        <begin position="572"/>
        <end position="587"/>
    </location>
</feature>
<accession>A0A812NKP9</accession>
<feature type="region of interest" description="Disordered" evidence="1">
    <location>
        <begin position="47"/>
        <end position="80"/>
    </location>
</feature>
<dbReference type="SUPFAM" id="SSF46565">
    <property type="entry name" value="Chaperone J-domain"/>
    <property type="match status" value="1"/>
</dbReference>
<feature type="compositionally biased region" description="Basic and acidic residues" evidence="1">
    <location>
        <begin position="852"/>
        <end position="881"/>
    </location>
</feature>
<feature type="compositionally biased region" description="Basic and acidic residues" evidence="1">
    <location>
        <begin position="701"/>
        <end position="717"/>
    </location>
</feature>
<dbReference type="PRINTS" id="PR00625">
    <property type="entry name" value="JDOMAIN"/>
</dbReference>
<feature type="compositionally biased region" description="Basic and acidic residues" evidence="1">
    <location>
        <begin position="654"/>
        <end position="664"/>
    </location>
</feature>
<feature type="compositionally biased region" description="Low complexity" evidence="1">
    <location>
        <begin position="448"/>
        <end position="459"/>
    </location>
</feature>
<comment type="caution">
    <text evidence="3">The sequence shown here is derived from an EMBL/GenBank/DDBJ whole genome shotgun (WGS) entry which is preliminary data.</text>
</comment>